<gene>
    <name evidence="2" type="ORF">SETTUDRAFT_162541</name>
</gene>
<organism evidence="2 3">
    <name type="scientific">Exserohilum turcicum (strain 28A)</name>
    <name type="common">Northern leaf blight fungus</name>
    <name type="synonym">Setosphaeria turcica</name>
    <dbReference type="NCBI Taxonomy" id="671987"/>
    <lineage>
        <taxon>Eukaryota</taxon>
        <taxon>Fungi</taxon>
        <taxon>Dikarya</taxon>
        <taxon>Ascomycota</taxon>
        <taxon>Pezizomycotina</taxon>
        <taxon>Dothideomycetes</taxon>
        <taxon>Pleosporomycetidae</taxon>
        <taxon>Pleosporales</taxon>
        <taxon>Pleosporineae</taxon>
        <taxon>Pleosporaceae</taxon>
        <taxon>Exserohilum</taxon>
    </lineage>
</organism>
<name>R0KSR0_EXST2</name>
<protein>
    <recommendedName>
        <fullName evidence="4">MARVEL domain-containing protein</fullName>
    </recommendedName>
</protein>
<accession>R0KSR0</accession>
<dbReference type="AlphaFoldDB" id="R0KSR0"/>
<feature type="transmembrane region" description="Helical" evidence="1">
    <location>
        <begin position="111"/>
        <end position="133"/>
    </location>
</feature>
<proteinExistence type="predicted"/>
<keyword evidence="1" id="KW-1133">Transmembrane helix</keyword>
<feature type="transmembrane region" description="Helical" evidence="1">
    <location>
        <begin position="12"/>
        <end position="33"/>
    </location>
</feature>
<dbReference type="eggNOG" id="ENOG502SH37">
    <property type="taxonomic scope" value="Eukaryota"/>
</dbReference>
<keyword evidence="3" id="KW-1185">Reference proteome</keyword>
<evidence type="ECO:0008006" key="4">
    <source>
        <dbReference type="Google" id="ProtNLM"/>
    </source>
</evidence>
<evidence type="ECO:0000313" key="3">
    <source>
        <dbReference type="Proteomes" id="UP000016935"/>
    </source>
</evidence>
<dbReference type="Proteomes" id="UP000016935">
    <property type="component" value="Unassembled WGS sequence"/>
</dbReference>
<keyword evidence="1" id="KW-0812">Transmembrane</keyword>
<dbReference type="EMBL" id="KB908481">
    <property type="protein sequence ID" value="EOA92004.1"/>
    <property type="molecule type" value="Genomic_DNA"/>
</dbReference>
<feature type="transmembrane region" description="Helical" evidence="1">
    <location>
        <begin position="86"/>
        <end position="105"/>
    </location>
</feature>
<sequence length="205" mass="22593">MEPGQGLWKKRILVPFWIVRICIMVFVIAAYAYTLRSLRDLEDFTEPAAGMVVLFILFVVVVLLIDVLAILLFLRDALKPNTFLTMNSFQTGFWGGVLVVELVSIGQGASAVGIGFSVFVFVTFLGLLVYSFIGYRRAKAAGQRGQYAPAHNPALATAYSEQHSTAYHSQTQPPVEAQDPYPPAYQAGAAGDYYQQQPMKPAHIV</sequence>
<dbReference type="GeneID" id="19398427"/>
<dbReference type="OrthoDB" id="5211263at2759"/>
<evidence type="ECO:0000313" key="2">
    <source>
        <dbReference type="EMBL" id="EOA92004.1"/>
    </source>
</evidence>
<evidence type="ECO:0000256" key="1">
    <source>
        <dbReference type="SAM" id="Phobius"/>
    </source>
</evidence>
<keyword evidence="1" id="KW-0472">Membrane</keyword>
<dbReference type="RefSeq" id="XP_008020982.1">
    <property type="nucleotide sequence ID" value="XM_008022791.1"/>
</dbReference>
<reference evidence="2 3" key="1">
    <citation type="journal article" date="2012" name="PLoS Pathog.">
        <title>Diverse lifestyles and strategies of plant pathogenesis encoded in the genomes of eighteen Dothideomycetes fungi.</title>
        <authorList>
            <person name="Ohm R.A."/>
            <person name="Feau N."/>
            <person name="Henrissat B."/>
            <person name="Schoch C.L."/>
            <person name="Horwitz B.A."/>
            <person name="Barry K.W."/>
            <person name="Condon B.J."/>
            <person name="Copeland A.C."/>
            <person name="Dhillon B."/>
            <person name="Glaser F."/>
            <person name="Hesse C.N."/>
            <person name="Kosti I."/>
            <person name="LaButti K."/>
            <person name="Lindquist E.A."/>
            <person name="Lucas S."/>
            <person name="Salamov A.A."/>
            <person name="Bradshaw R.E."/>
            <person name="Ciuffetti L."/>
            <person name="Hamelin R.C."/>
            <person name="Kema G.H.J."/>
            <person name="Lawrence C."/>
            <person name="Scott J.A."/>
            <person name="Spatafora J.W."/>
            <person name="Turgeon B.G."/>
            <person name="de Wit P.J.G.M."/>
            <person name="Zhong S."/>
            <person name="Goodwin S.B."/>
            <person name="Grigoriev I.V."/>
        </authorList>
    </citation>
    <scope>NUCLEOTIDE SEQUENCE [LARGE SCALE GENOMIC DNA]</scope>
    <source>
        <strain evidence="3">28A</strain>
    </source>
</reference>
<reference evidence="2 3" key="2">
    <citation type="journal article" date="2013" name="PLoS Genet.">
        <title>Comparative genome structure, secondary metabolite, and effector coding capacity across Cochliobolus pathogens.</title>
        <authorList>
            <person name="Condon B.J."/>
            <person name="Leng Y."/>
            <person name="Wu D."/>
            <person name="Bushley K.E."/>
            <person name="Ohm R.A."/>
            <person name="Otillar R."/>
            <person name="Martin J."/>
            <person name="Schackwitz W."/>
            <person name="Grimwood J."/>
            <person name="MohdZainudin N."/>
            <person name="Xue C."/>
            <person name="Wang R."/>
            <person name="Manning V.A."/>
            <person name="Dhillon B."/>
            <person name="Tu Z.J."/>
            <person name="Steffenson B.J."/>
            <person name="Salamov A."/>
            <person name="Sun H."/>
            <person name="Lowry S."/>
            <person name="LaButti K."/>
            <person name="Han J."/>
            <person name="Copeland A."/>
            <person name="Lindquist E."/>
            <person name="Barry K."/>
            <person name="Schmutz J."/>
            <person name="Baker S.E."/>
            <person name="Ciuffetti L.M."/>
            <person name="Grigoriev I.V."/>
            <person name="Zhong S."/>
            <person name="Turgeon B.G."/>
        </authorList>
    </citation>
    <scope>NUCLEOTIDE SEQUENCE [LARGE SCALE GENOMIC DNA]</scope>
    <source>
        <strain evidence="3">28A</strain>
    </source>
</reference>
<dbReference type="HOGENOM" id="CLU_1338238_0_0_1"/>
<feature type="transmembrane region" description="Helical" evidence="1">
    <location>
        <begin position="53"/>
        <end position="74"/>
    </location>
</feature>